<dbReference type="NCBIfam" id="TIGR01140">
    <property type="entry name" value="L_thr_O3P_dcar"/>
    <property type="match status" value="1"/>
</dbReference>
<reference evidence="11 12" key="1">
    <citation type="submission" date="2015-01" db="EMBL/GenBank/DDBJ databases">
        <authorList>
            <person name="Pelicic Vladimir"/>
        </authorList>
    </citation>
    <scope>NUCLEOTIDE SEQUENCE [LARGE SCALE GENOMIC DNA]</scope>
    <source>
        <strain evidence="11 12">2908</strain>
    </source>
</reference>
<gene>
    <name evidence="11" type="primary">cobD1</name>
    <name evidence="11" type="ORF">SSV_0407</name>
</gene>
<keyword evidence="5" id="KW-0169">Cobalamin biosynthesis</keyword>
<evidence type="ECO:0000256" key="8">
    <source>
        <dbReference type="ARBA" id="ARBA00029996"/>
    </source>
</evidence>
<dbReference type="EMBL" id="CDMW01000001">
    <property type="protein sequence ID" value="CEL89721.1"/>
    <property type="molecule type" value="Genomic_DNA"/>
</dbReference>
<keyword evidence="7 11" id="KW-0456">Lyase</keyword>
<accession>A0A0B7GNA4</accession>
<evidence type="ECO:0000256" key="5">
    <source>
        <dbReference type="ARBA" id="ARBA00022573"/>
    </source>
</evidence>
<evidence type="ECO:0000256" key="1">
    <source>
        <dbReference type="ARBA" id="ARBA00001933"/>
    </source>
</evidence>
<comment type="pathway">
    <text evidence="3">Cofactor biosynthesis; adenosylcobalamin biosynthesis.</text>
</comment>
<dbReference type="UniPathway" id="UPA00148"/>
<dbReference type="Gene3D" id="3.90.1150.10">
    <property type="entry name" value="Aspartate Aminotransferase, domain 1"/>
    <property type="match status" value="1"/>
</dbReference>
<dbReference type="InterPro" id="IPR005860">
    <property type="entry name" value="CobD"/>
</dbReference>
<evidence type="ECO:0000313" key="12">
    <source>
        <dbReference type="Proteomes" id="UP000183504"/>
    </source>
</evidence>
<dbReference type="Proteomes" id="UP000183504">
    <property type="component" value="Unassembled WGS sequence"/>
</dbReference>
<dbReference type="SUPFAM" id="SSF53383">
    <property type="entry name" value="PLP-dependent transferases"/>
    <property type="match status" value="1"/>
</dbReference>
<comment type="function">
    <text evidence="2">Decarboxylates L-threonine-O-3-phosphate to yield (R)-1-amino-2-propanol O-2-phosphate, the precursor for the linkage between the nucleotide loop and the corrin ring in cobalamin.</text>
</comment>
<comment type="catalytic activity">
    <reaction evidence="9">
        <text>O-phospho-L-threonine + H(+) = (R)-1-aminopropan-2-yl phosphate + CO2</text>
        <dbReference type="Rhea" id="RHEA:11492"/>
        <dbReference type="ChEBI" id="CHEBI:15378"/>
        <dbReference type="ChEBI" id="CHEBI:16526"/>
        <dbReference type="ChEBI" id="CHEBI:58563"/>
        <dbReference type="ChEBI" id="CHEBI:58675"/>
        <dbReference type="EC" id="4.1.1.81"/>
    </reaction>
</comment>
<evidence type="ECO:0000256" key="6">
    <source>
        <dbReference type="ARBA" id="ARBA00022898"/>
    </source>
</evidence>
<dbReference type="GO" id="GO:0048472">
    <property type="term" value="F:threonine-phosphate decarboxylase activity"/>
    <property type="evidence" value="ECO:0007669"/>
    <property type="project" value="UniProtKB-EC"/>
</dbReference>
<protein>
    <recommendedName>
        <fullName evidence="4">threonine-phosphate decarboxylase</fullName>
        <ecNumber evidence="4">4.1.1.81</ecNumber>
    </recommendedName>
    <alternativeName>
        <fullName evidence="8">L-threonine-O-3-phosphate decarboxylase</fullName>
    </alternativeName>
</protein>
<evidence type="ECO:0000256" key="9">
    <source>
        <dbReference type="ARBA" id="ARBA00048531"/>
    </source>
</evidence>
<feature type="domain" description="Aminotransferase class I/classII large" evidence="10">
    <location>
        <begin position="22"/>
        <end position="351"/>
    </location>
</feature>
<dbReference type="Pfam" id="PF00155">
    <property type="entry name" value="Aminotran_1_2"/>
    <property type="match status" value="1"/>
</dbReference>
<evidence type="ECO:0000256" key="7">
    <source>
        <dbReference type="ARBA" id="ARBA00023239"/>
    </source>
</evidence>
<dbReference type="InterPro" id="IPR015422">
    <property type="entry name" value="PyrdxlP-dep_Trfase_small"/>
</dbReference>
<organism evidence="11 12">
    <name type="scientific">Streptococcus sanguinis</name>
    <dbReference type="NCBI Taxonomy" id="1305"/>
    <lineage>
        <taxon>Bacteria</taxon>
        <taxon>Bacillati</taxon>
        <taxon>Bacillota</taxon>
        <taxon>Bacilli</taxon>
        <taxon>Lactobacillales</taxon>
        <taxon>Streptococcaceae</taxon>
        <taxon>Streptococcus</taxon>
    </lineage>
</organism>
<dbReference type="RefSeq" id="WP_072073495.1">
    <property type="nucleotide sequence ID" value="NZ_CDMW01000001.1"/>
</dbReference>
<evidence type="ECO:0000313" key="11">
    <source>
        <dbReference type="EMBL" id="CEL89721.1"/>
    </source>
</evidence>
<dbReference type="GO" id="GO:0030170">
    <property type="term" value="F:pyridoxal phosphate binding"/>
    <property type="evidence" value="ECO:0007669"/>
    <property type="project" value="InterPro"/>
</dbReference>
<dbReference type="GO" id="GO:0009236">
    <property type="term" value="P:cobalamin biosynthetic process"/>
    <property type="evidence" value="ECO:0007669"/>
    <property type="project" value="UniProtKB-UniPathway"/>
</dbReference>
<dbReference type="PROSITE" id="PS00105">
    <property type="entry name" value="AA_TRANSFER_CLASS_1"/>
    <property type="match status" value="1"/>
</dbReference>
<name>A0A0B7GNA4_STRSA</name>
<dbReference type="AlphaFoldDB" id="A0A0B7GNA4"/>
<dbReference type="InterPro" id="IPR004838">
    <property type="entry name" value="NHTrfase_class1_PyrdxlP-BS"/>
</dbReference>
<evidence type="ECO:0000256" key="3">
    <source>
        <dbReference type="ARBA" id="ARBA00004953"/>
    </source>
</evidence>
<evidence type="ECO:0000256" key="2">
    <source>
        <dbReference type="ARBA" id="ARBA00003444"/>
    </source>
</evidence>
<dbReference type="InterPro" id="IPR015424">
    <property type="entry name" value="PyrdxlP-dep_Trfase"/>
</dbReference>
<dbReference type="PANTHER" id="PTHR42885">
    <property type="entry name" value="HISTIDINOL-PHOSPHATE AMINOTRANSFERASE-RELATED"/>
    <property type="match status" value="1"/>
</dbReference>
<evidence type="ECO:0000256" key="4">
    <source>
        <dbReference type="ARBA" id="ARBA00012285"/>
    </source>
</evidence>
<evidence type="ECO:0000259" key="10">
    <source>
        <dbReference type="Pfam" id="PF00155"/>
    </source>
</evidence>
<proteinExistence type="predicted"/>
<dbReference type="CDD" id="cd00609">
    <property type="entry name" value="AAT_like"/>
    <property type="match status" value="1"/>
</dbReference>
<keyword evidence="6" id="KW-0663">Pyridoxal phosphate</keyword>
<dbReference type="InterPro" id="IPR015421">
    <property type="entry name" value="PyrdxlP-dep_Trfase_major"/>
</dbReference>
<dbReference type="EC" id="4.1.1.81" evidence="4"/>
<dbReference type="Gene3D" id="3.40.640.10">
    <property type="entry name" value="Type I PLP-dependent aspartate aminotransferase-like (Major domain)"/>
    <property type="match status" value="1"/>
</dbReference>
<comment type="cofactor">
    <cofactor evidence="1">
        <name>pyridoxal 5'-phosphate</name>
        <dbReference type="ChEBI" id="CHEBI:597326"/>
    </cofactor>
</comment>
<dbReference type="InterPro" id="IPR004839">
    <property type="entry name" value="Aminotransferase_I/II_large"/>
</dbReference>
<sequence>MEVEHGGNAAALAEELGFSLEDCLDFSANINPLGISQKLRACLTESIDWLVHYPDISYNHSRELLAQHHGLDKDNVLLANGAVEVFYELARFLRPKTVLTLSPTFMEYEKAFLQVQAKVERFSLPSPSYEWNLADMLPALDSLTAGDAVLICNPNNPTGSLIRRTELEKLADYLQERQIFLILDEAFIDFLDDEEDYSFVSRLAAYPNAVVVRSLTKFYAIPGLRLGYALSCHPTCFDEIEGNRAPWSVNAMADHALPVLLEDQAYQEATKEWLRVERDFLFQGMTAFSQIRPVKPSVNYIFFEYLGRLDLRQELRRRKIFIRSCQNYHDLTDRHYRIAIRSHQENEQLLACLTEVLAKEAAYD</sequence>
<dbReference type="PANTHER" id="PTHR42885:SF1">
    <property type="entry name" value="THREONINE-PHOSPHATE DECARBOXYLASE"/>
    <property type="match status" value="1"/>
</dbReference>